<feature type="region of interest" description="Disordered" evidence="3">
    <location>
        <begin position="331"/>
        <end position="376"/>
    </location>
</feature>
<dbReference type="SUPFAM" id="SSF52058">
    <property type="entry name" value="L domain-like"/>
    <property type="match status" value="1"/>
</dbReference>
<organism evidence="6 7">
    <name type="scientific">Podarcis lilfordi</name>
    <name type="common">Lilford's wall lizard</name>
    <dbReference type="NCBI Taxonomy" id="74358"/>
    <lineage>
        <taxon>Eukaryota</taxon>
        <taxon>Metazoa</taxon>
        <taxon>Chordata</taxon>
        <taxon>Craniata</taxon>
        <taxon>Vertebrata</taxon>
        <taxon>Euteleostomi</taxon>
        <taxon>Lepidosauria</taxon>
        <taxon>Squamata</taxon>
        <taxon>Bifurcata</taxon>
        <taxon>Unidentata</taxon>
        <taxon>Episquamata</taxon>
        <taxon>Laterata</taxon>
        <taxon>Lacertibaenia</taxon>
        <taxon>Lacertidae</taxon>
        <taxon>Podarcis</taxon>
    </lineage>
</organism>
<evidence type="ECO:0000256" key="4">
    <source>
        <dbReference type="SAM" id="Phobius"/>
    </source>
</evidence>
<name>A0AA35KHI9_9SAUR</name>
<dbReference type="InterPro" id="IPR001611">
    <property type="entry name" value="Leu-rich_rpt"/>
</dbReference>
<keyword evidence="4" id="KW-1133">Transmembrane helix</keyword>
<dbReference type="SMART" id="SM00369">
    <property type="entry name" value="LRR_TYP"/>
    <property type="match status" value="3"/>
</dbReference>
<feature type="transmembrane region" description="Helical" evidence="4">
    <location>
        <begin position="261"/>
        <end position="282"/>
    </location>
</feature>
<feature type="chain" id="PRO_5041376652" evidence="5">
    <location>
        <begin position="22"/>
        <end position="376"/>
    </location>
</feature>
<dbReference type="InterPro" id="IPR003591">
    <property type="entry name" value="Leu-rich_rpt_typical-subtyp"/>
</dbReference>
<keyword evidence="4" id="KW-0472">Membrane</keyword>
<evidence type="ECO:0000256" key="1">
    <source>
        <dbReference type="ARBA" id="ARBA00022614"/>
    </source>
</evidence>
<dbReference type="EMBL" id="OX395131">
    <property type="protein sequence ID" value="CAI5777374.1"/>
    <property type="molecule type" value="Genomic_DNA"/>
</dbReference>
<dbReference type="PANTHER" id="PTHR31450">
    <property type="entry name" value="LEUCINE-RICH REPEAT-CONTAINING PROTEIN 19 LRRC19 FAMILY MEMBER"/>
    <property type="match status" value="1"/>
</dbReference>
<keyword evidence="5" id="KW-0732">Signal</keyword>
<keyword evidence="2" id="KW-0677">Repeat</keyword>
<evidence type="ECO:0000256" key="2">
    <source>
        <dbReference type="ARBA" id="ARBA00022737"/>
    </source>
</evidence>
<feature type="compositionally biased region" description="Acidic residues" evidence="3">
    <location>
        <begin position="352"/>
        <end position="368"/>
    </location>
</feature>
<dbReference type="Proteomes" id="UP001178461">
    <property type="component" value="Chromosome 6"/>
</dbReference>
<accession>A0AA35KHI9</accession>
<proteinExistence type="predicted"/>
<feature type="signal peptide" evidence="5">
    <location>
        <begin position="1"/>
        <end position="21"/>
    </location>
</feature>
<keyword evidence="7" id="KW-1185">Reference proteome</keyword>
<reference evidence="6" key="1">
    <citation type="submission" date="2022-12" db="EMBL/GenBank/DDBJ databases">
        <authorList>
            <person name="Alioto T."/>
            <person name="Alioto T."/>
            <person name="Gomez Garrido J."/>
        </authorList>
    </citation>
    <scope>NUCLEOTIDE SEQUENCE</scope>
</reference>
<feature type="region of interest" description="Disordered" evidence="3">
    <location>
        <begin position="220"/>
        <end position="247"/>
    </location>
</feature>
<evidence type="ECO:0000313" key="7">
    <source>
        <dbReference type="Proteomes" id="UP001178461"/>
    </source>
</evidence>
<gene>
    <name evidence="6" type="ORF">PODLI_1B011467</name>
</gene>
<dbReference type="AlphaFoldDB" id="A0AA35KHI9"/>
<evidence type="ECO:0000256" key="5">
    <source>
        <dbReference type="SAM" id="SignalP"/>
    </source>
</evidence>
<feature type="compositionally biased region" description="Polar residues" evidence="3">
    <location>
        <begin position="237"/>
        <end position="247"/>
    </location>
</feature>
<sequence>MKDAWYFWVSSMLWVWTVASGHPCNIDKQGWAACSGKSLLHAPKSLPRHITNLDLSFNSLIMPRHGTFLRSFPSLHSLNLSSNTIPTLYPGLFCNLGALHLLDLSSCSISNMHSKSFLGLKNLHILLLKNNKLQYLEPSVFPVSGNLIHLDLQDNELLYSAELARLLVQRIHHVELQGNPWVYSASITPSQQGLQQTEAELIHDSRLELQTKEIRTLDYQDQGHRRKVRAPPDEHSATGNLTSKNYTSTTTLPPGKVAHSWPYFAAFVLSAIAISIVIALVAKCKLLQRNRASYNHQRLPDSRSIGSSHAEEADMDVAYGRNQGIPRVAGCPAEDDDGFIEDNYIEPNQGLQEEEEEEEEEVAEEKENELEPHFKL</sequence>
<protein>
    <submittedName>
        <fullName evidence="6">III endosome membrane TEMP</fullName>
    </submittedName>
</protein>
<dbReference type="InterPro" id="IPR032675">
    <property type="entry name" value="LRR_dom_sf"/>
</dbReference>
<dbReference type="PANTHER" id="PTHR31450:SF3">
    <property type="entry name" value="TYPE III ENDOSOME MEMBRANE PROTEIN TEMP"/>
    <property type="match status" value="1"/>
</dbReference>
<dbReference type="Pfam" id="PF13855">
    <property type="entry name" value="LRR_8"/>
    <property type="match status" value="1"/>
</dbReference>
<feature type="compositionally biased region" description="Acidic residues" evidence="3">
    <location>
        <begin position="333"/>
        <end position="344"/>
    </location>
</feature>
<evidence type="ECO:0000256" key="3">
    <source>
        <dbReference type="SAM" id="MobiDB-lite"/>
    </source>
</evidence>
<keyword evidence="4" id="KW-0812">Transmembrane</keyword>
<keyword evidence="1" id="KW-0433">Leucine-rich repeat</keyword>
<dbReference type="Gene3D" id="3.80.10.10">
    <property type="entry name" value="Ribonuclease Inhibitor"/>
    <property type="match status" value="1"/>
</dbReference>
<evidence type="ECO:0000313" key="6">
    <source>
        <dbReference type="EMBL" id="CAI5777374.1"/>
    </source>
</evidence>